<evidence type="ECO:0000256" key="3">
    <source>
        <dbReference type="ARBA" id="ARBA00023136"/>
    </source>
</evidence>
<dbReference type="Proteomes" id="UP001501645">
    <property type="component" value="Unassembled WGS sequence"/>
</dbReference>
<name>A0ABP9APU7_9MICO</name>
<evidence type="ECO:0000256" key="5">
    <source>
        <dbReference type="ARBA" id="ARBA00023288"/>
    </source>
</evidence>
<keyword evidence="1" id="KW-1003">Cell membrane</keyword>
<evidence type="ECO:0000256" key="2">
    <source>
        <dbReference type="ARBA" id="ARBA00022729"/>
    </source>
</evidence>
<protein>
    <submittedName>
        <fullName evidence="7">Extracellular solute-binding protein</fullName>
    </submittedName>
</protein>
<dbReference type="Gene3D" id="3.40.190.10">
    <property type="entry name" value="Periplasmic binding protein-like II"/>
    <property type="match status" value="2"/>
</dbReference>
<dbReference type="RefSeq" id="WP_345441676.1">
    <property type="nucleotide sequence ID" value="NZ_BAABKO010000007.1"/>
</dbReference>
<evidence type="ECO:0000256" key="6">
    <source>
        <dbReference type="SAM" id="SignalP"/>
    </source>
</evidence>
<dbReference type="PANTHER" id="PTHR43649:SF33">
    <property type="entry name" value="POLYGALACTURONAN_RHAMNOGALACTURONAN-BINDING PROTEIN YTCQ"/>
    <property type="match status" value="1"/>
</dbReference>
<keyword evidence="5" id="KW-0449">Lipoprotein</keyword>
<dbReference type="PROSITE" id="PS51257">
    <property type="entry name" value="PROKAR_LIPOPROTEIN"/>
    <property type="match status" value="1"/>
</dbReference>
<comment type="caution">
    <text evidence="7">The sequence shown here is derived from an EMBL/GenBank/DDBJ whole genome shotgun (WGS) entry which is preliminary data.</text>
</comment>
<proteinExistence type="predicted"/>
<keyword evidence="4" id="KW-0564">Palmitate</keyword>
<feature type="chain" id="PRO_5045987652" evidence="6">
    <location>
        <begin position="25"/>
        <end position="509"/>
    </location>
</feature>
<evidence type="ECO:0000256" key="4">
    <source>
        <dbReference type="ARBA" id="ARBA00023139"/>
    </source>
</evidence>
<keyword evidence="3" id="KW-0472">Membrane</keyword>
<evidence type="ECO:0000313" key="8">
    <source>
        <dbReference type="Proteomes" id="UP001501645"/>
    </source>
</evidence>
<sequence length="509" mass="54882">MSRRFLSVAALASVGALALTSCSAASDGSDSGSADLDTLSIMAPYFSTTAPEDDDAVGEALAELTGVDLDMRWVPNADYGTQTNVVLAGDDIPDVMVIQNKDQGFIQTAQAGGFWDLTDHLASGDYPNLVSENPAVQEAASINGTVYGVYRARDVIRQSVILRADWLENLGLDLPETTDDLREIARAFTEDDPDGNGQDDTTGLIEINWPSVGTGSFYDAIDVWFGSGNVWRDDDGTLTPAWLTDEWRESLEYQKEFVDSGWVNADFATKEGTTWNQSFMNGEGGIIIDVQSRAAEIVNLLRDTDPEGFDSYVALAGQLEGPDGTYALPTAGYSGFLAIPKARVQTEEQLKAVLEVLDALNTEDGQRLLNNGIEGENYVEEDGFAVYDDAQAEQTALVTGAWAQLGMAVGGYEGLTAKPATDYDAELAQRRLDLQAEDVENAVYNPAAGLLSETYVTSQTQLDQIIADARVQYLAGELDDAGLEAALERWRASGGDQVTAELQELYDAQ</sequence>
<keyword evidence="2 6" id="KW-0732">Signal</keyword>
<feature type="signal peptide" evidence="6">
    <location>
        <begin position="1"/>
        <end position="24"/>
    </location>
</feature>
<dbReference type="Pfam" id="PF01547">
    <property type="entry name" value="SBP_bac_1"/>
    <property type="match status" value="1"/>
</dbReference>
<accession>A0ABP9APU7</accession>
<evidence type="ECO:0000313" key="7">
    <source>
        <dbReference type="EMBL" id="GAA4784535.1"/>
    </source>
</evidence>
<dbReference type="InterPro" id="IPR050490">
    <property type="entry name" value="Bact_solute-bd_prot1"/>
</dbReference>
<dbReference type="PANTHER" id="PTHR43649">
    <property type="entry name" value="ARABINOSE-BINDING PROTEIN-RELATED"/>
    <property type="match status" value="1"/>
</dbReference>
<dbReference type="EMBL" id="BAABKO010000007">
    <property type="protein sequence ID" value="GAA4784535.1"/>
    <property type="molecule type" value="Genomic_DNA"/>
</dbReference>
<dbReference type="SUPFAM" id="SSF53850">
    <property type="entry name" value="Periplasmic binding protein-like II"/>
    <property type="match status" value="1"/>
</dbReference>
<evidence type="ECO:0000256" key="1">
    <source>
        <dbReference type="ARBA" id="ARBA00022475"/>
    </source>
</evidence>
<gene>
    <name evidence="7" type="ORF">GCM10023351_32640</name>
</gene>
<dbReference type="InterPro" id="IPR006059">
    <property type="entry name" value="SBP"/>
</dbReference>
<organism evidence="7 8">
    <name type="scientific">Microbacterium gilvum</name>
    <dbReference type="NCBI Taxonomy" id="1336204"/>
    <lineage>
        <taxon>Bacteria</taxon>
        <taxon>Bacillati</taxon>
        <taxon>Actinomycetota</taxon>
        <taxon>Actinomycetes</taxon>
        <taxon>Micrococcales</taxon>
        <taxon>Microbacteriaceae</taxon>
        <taxon>Microbacterium</taxon>
    </lineage>
</organism>
<keyword evidence="8" id="KW-1185">Reference proteome</keyword>
<reference evidence="8" key="1">
    <citation type="journal article" date="2019" name="Int. J. Syst. Evol. Microbiol.">
        <title>The Global Catalogue of Microorganisms (GCM) 10K type strain sequencing project: providing services to taxonomists for standard genome sequencing and annotation.</title>
        <authorList>
            <consortium name="The Broad Institute Genomics Platform"/>
            <consortium name="The Broad Institute Genome Sequencing Center for Infectious Disease"/>
            <person name="Wu L."/>
            <person name="Ma J."/>
        </authorList>
    </citation>
    <scope>NUCLEOTIDE SEQUENCE [LARGE SCALE GENOMIC DNA]</scope>
    <source>
        <strain evidence="8">JCM 18537</strain>
    </source>
</reference>